<dbReference type="AlphaFoldDB" id="A0A1X2EFJ1"/>
<sequence>MVARTTGIRRGKRTVVAVAAAALLTSGCGVGLGDLPLPAPGMGAGGYTLKAVFDNALNLPSHAKVKLGGADVGQLESMVARNYKAETTLRIMDGTRIPVGSIAELRSATPLGDVFVAIKQPTPADPNAPLLTDGDTITETAAAATVESVLASAALLVNGGTVRNFTNLVNGAGAATGDQGEALGDLISKSNLLLGKLNARSGEINSALTATARLADRLDEKNQALTEILEAAGPATDVLADNTAQLTDVIMTIGDTTRLLQKFPSIAGTDETGRSIIKDANTVAAAWNDVSLDPDTSLYALNRLMPPLVKSTPGSSISVRVSVDRLVIGSMPDAGFKGDLALHGPKRYDWAKLVGSIKYALWRLQERVVGKGPDTSMGQQPWAPVGAPIPPSPLVQDAPQGPPPGPPEPEG</sequence>
<comment type="caution">
    <text evidence="3">The sequence shown here is derived from an EMBL/GenBank/DDBJ whole genome shotgun (WGS) entry which is preliminary data.</text>
</comment>
<feature type="domain" description="Mce/MlaD" evidence="2">
    <location>
        <begin position="46"/>
        <end position="120"/>
    </location>
</feature>
<dbReference type="GO" id="GO:0005576">
    <property type="term" value="C:extracellular region"/>
    <property type="evidence" value="ECO:0007669"/>
    <property type="project" value="TreeGrafter"/>
</dbReference>
<dbReference type="EMBL" id="LQPZ01000044">
    <property type="protein sequence ID" value="ORX00185.1"/>
    <property type="molecule type" value="Genomic_DNA"/>
</dbReference>
<evidence type="ECO:0000313" key="4">
    <source>
        <dbReference type="Proteomes" id="UP000193090"/>
    </source>
</evidence>
<proteinExistence type="predicted"/>
<accession>A0A1X2EFJ1</accession>
<keyword evidence="4" id="KW-1185">Reference proteome</keyword>
<dbReference type="InterPro" id="IPR052336">
    <property type="entry name" value="MlaD_Phospholipid_Transporter"/>
</dbReference>
<dbReference type="Pfam" id="PF02470">
    <property type="entry name" value="MlaD"/>
    <property type="match status" value="1"/>
</dbReference>
<protein>
    <submittedName>
        <fullName evidence="3">Mammalian cell entry protein</fullName>
    </submittedName>
</protein>
<feature type="region of interest" description="Disordered" evidence="1">
    <location>
        <begin position="372"/>
        <end position="411"/>
    </location>
</feature>
<gene>
    <name evidence="3" type="ORF">AWC30_15480</name>
</gene>
<dbReference type="STRING" id="1798.AWC30_15480"/>
<evidence type="ECO:0000313" key="3">
    <source>
        <dbReference type="EMBL" id="ORX00185.1"/>
    </source>
</evidence>
<dbReference type="InterPro" id="IPR003399">
    <property type="entry name" value="Mce/MlaD"/>
</dbReference>
<reference evidence="3 4" key="1">
    <citation type="submission" date="2016-01" db="EMBL/GenBank/DDBJ databases">
        <title>The new phylogeny of the genus Mycobacterium.</title>
        <authorList>
            <person name="Tarcisio F."/>
            <person name="Conor M."/>
            <person name="Antonella G."/>
            <person name="Elisabetta G."/>
            <person name="Giulia F.S."/>
            <person name="Sara T."/>
            <person name="Anna F."/>
            <person name="Clotilde B."/>
            <person name="Roberto B."/>
            <person name="Veronica D.S."/>
            <person name="Fabio R."/>
            <person name="Monica P."/>
            <person name="Olivier J."/>
            <person name="Enrico T."/>
            <person name="Nicola S."/>
        </authorList>
    </citation>
    <scope>NUCLEOTIDE SEQUENCE [LARGE SCALE GENOMIC DNA]</scope>
    <source>
        <strain evidence="3 4">DSM 44153</strain>
    </source>
</reference>
<dbReference type="PROSITE" id="PS51257">
    <property type="entry name" value="PROKAR_LIPOPROTEIN"/>
    <property type="match status" value="1"/>
</dbReference>
<evidence type="ECO:0000256" key="1">
    <source>
        <dbReference type="SAM" id="MobiDB-lite"/>
    </source>
</evidence>
<dbReference type="PANTHER" id="PTHR33371:SF15">
    <property type="entry name" value="LIPOPROTEIN LPRN"/>
    <property type="match status" value="1"/>
</dbReference>
<evidence type="ECO:0000259" key="2">
    <source>
        <dbReference type="Pfam" id="PF02470"/>
    </source>
</evidence>
<feature type="compositionally biased region" description="Pro residues" evidence="1">
    <location>
        <begin position="400"/>
        <end position="411"/>
    </location>
</feature>
<dbReference type="OrthoDB" id="4368973at2"/>
<name>A0A1X2EFJ1_9MYCO</name>
<dbReference type="PANTHER" id="PTHR33371">
    <property type="entry name" value="INTERMEMBRANE PHOSPHOLIPID TRANSPORT SYSTEM BINDING PROTEIN MLAD-RELATED"/>
    <property type="match status" value="1"/>
</dbReference>
<organism evidence="3 4">
    <name type="scientific">Mycolicibacillus trivialis</name>
    <dbReference type="NCBI Taxonomy" id="1798"/>
    <lineage>
        <taxon>Bacteria</taxon>
        <taxon>Bacillati</taxon>
        <taxon>Actinomycetota</taxon>
        <taxon>Actinomycetes</taxon>
        <taxon>Mycobacteriales</taxon>
        <taxon>Mycobacteriaceae</taxon>
        <taxon>Mycolicibacillus</taxon>
    </lineage>
</organism>
<dbReference type="Proteomes" id="UP000193090">
    <property type="component" value="Unassembled WGS sequence"/>
</dbReference>